<dbReference type="InterPro" id="IPR031825">
    <property type="entry name" value="RXLR"/>
</dbReference>
<evidence type="ECO:0000259" key="8">
    <source>
        <dbReference type="Pfam" id="PF22748"/>
    </source>
</evidence>
<evidence type="ECO:0000256" key="3">
    <source>
        <dbReference type="ARBA" id="ARBA00010400"/>
    </source>
</evidence>
<reference evidence="9 10" key="1">
    <citation type="submission" date="2013-11" db="EMBL/GenBank/DDBJ databases">
        <title>The Genome Sequence of Phytophthora parasitica P1569.</title>
        <authorList>
            <consortium name="The Broad Institute Genomics Platform"/>
            <person name="Russ C."/>
            <person name="Tyler B."/>
            <person name="Panabieres F."/>
            <person name="Shan W."/>
            <person name="Tripathy S."/>
            <person name="Grunwald N."/>
            <person name="Machado M."/>
            <person name="Johnson C.S."/>
            <person name="Arredondo F."/>
            <person name="Hong C."/>
            <person name="Coffey M."/>
            <person name="Young S.K."/>
            <person name="Zeng Q."/>
            <person name="Gargeya S."/>
            <person name="Fitzgerald M."/>
            <person name="Abouelleil A."/>
            <person name="Alvarado L."/>
            <person name="Chapman S.B."/>
            <person name="Gainer-Dewar J."/>
            <person name="Goldberg J."/>
            <person name="Griggs A."/>
            <person name="Gujja S."/>
            <person name="Hansen M."/>
            <person name="Howarth C."/>
            <person name="Imamovic A."/>
            <person name="Ireland A."/>
            <person name="Larimer J."/>
            <person name="McCowan C."/>
            <person name="Murphy C."/>
            <person name="Pearson M."/>
            <person name="Poon T.W."/>
            <person name="Priest M."/>
            <person name="Roberts A."/>
            <person name="Saif S."/>
            <person name="Shea T."/>
            <person name="Sykes S."/>
            <person name="Wortman J."/>
            <person name="Nusbaum C."/>
            <person name="Birren B."/>
        </authorList>
    </citation>
    <scope>NUCLEOTIDE SEQUENCE [LARGE SCALE GENOMIC DNA]</scope>
    <source>
        <strain evidence="9 10">P1569</strain>
    </source>
</reference>
<evidence type="ECO:0000256" key="6">
    <source>
        <dbReference type="ARBA" id="ARBA00023026"/>
    </source>
</evidence>
<protein>
    <recommendedName>
        <fullName evidence="8">RxLR effector PexRD54 WY domain-containing protein</fullName>
    </recommendedName>
</protein>
<keyword evidence="10" id="KW-1185">Reference proteome</keyword>
<gene>
    <name evidence="9" type="ORF">F443_14996</name>
</gene>
<sequence>MRCRLVVVLASAVLLANTDAVLKSTVLPSNTLRSRSITSGRRDAFKNRILRSHHFKARNRLNGLNSVADEGVNVVEERGFSASTLETLPSTLRSPVSQLDDWLTQGKSADDVFQLLTLDKAANGLLASPHLNEWISYMKRFNKVNPTKRTTVIDTLTKHYGDKGLARIIEAAKQVRATAGLAKRVQTEQIQRWLLAGETPESIFTLLKLDDAGESLFTQSQVVTWAKFLDDFNKADPTSATTLFSFLKSRYDEDDFVKMLIAAKNVPSTEKIATRIQAEQTALWLEKGKNPGVVFKLLKLDDVDVSLLENPLFVAWMKYTEDFSKIHYGTKITTVSVLHNYYEDDVLALMIIRAARSPSTSNISKRLFTEQMRSWYLEGFNPEEVFGLLRLDDAITPLFENPLYYVWSNFVVHYKGLRPKEDMTHFAVLREYYNEDNLLTILFNAWDAPYTKNLAKQLLDDQLEHWLKTKTDPRTVFSLLRVEDVAANDIRRVLYDNYSRAFARLPKKRKTSPSNLN</sequence>
<dbReference type="InterPro" id="IPR054463">
    <property type="entry name" value="PexRD54_WY"/>
</dbReference>
<dbReference type="Pfam" id="PF22748">
    <property type="entry name" value="PexRD54_WY"/>
    <property type="match status" value="3"/>
</dbReference>
<feature type="domain" description="RxLR effector PexRD54 WY" evidence="8">
    <location>
        <begin position="188"/>
        <end position="227"/>
    </location>
</feature>
<keyword evidence="6" id="KW-0843">Virulence</keyword>
<name>V9ELQ3_PHYNI</name>
<evidence type="ECO:0000256" key="1">
    <source>
        <dbReference type="ARBA" id="ARBA00004340"/>
    </source>
</evidence>
<evidence type="ECO:0000256" key="4">
    <source>
        <dbReference type="ARBA" id="ARBA00022525"/>
    </source>
</evidence>
<evidence type="ECO:0000313" key="9">
    <source>
        <dbReference type="EMBL" id="ETI39413.1"/>
    </source>
</evidence>
<dbReference type="GO" id="GO:0043657">
    <property type="term" value="C:host cell"/>
    <property type="evidence" value="ECO:0007669"/>
    <property type="project" value="UniProtKB-SubCell"/>
</dbReference>
<evidence type="ECO:0000256" key="2">
    <source>
        <dbReference type="ARBA" id="ARBA00004613"/>
    </source>
</evidence>
<feature type="chain" id="PRO_5004774262" description="RxLR effector PexRD54 WY domain-containing protein" evidence="7">
    <location>
        <begin position="21"/>
        <end position="517"/>
    </location>
</feature>
<evidence type="ECO:0000256" key="5">
    <source>
        <dbReference type="ARBA" id="ARBA00022729"/>
    </source>
</evidence>
<feature type="domain" description="RxLR effector PexRD54 WY" evidence="8">
    <location>
        <begin position="279"/>
        <end position="319"/>
    </location>
</feature>
<proteinExistence type="inferred from homology"/>
<evidence type="ECO:0000256" key="7">
    <source>
        <dbReference type="SAM" id="SignalP"/>
    </source>
</evidence>
<comment type="similarity">
    <text evidence="3">Belongs to the RxLR effector family.</text>
</comment>
<evidence type="ECO:0000313" key="10">
    <source>
        <dbReference type="Proteomes" id="UP000018721"/>
    </source>
</evidence>
<dbReference type="EMBL" id="ANIZ01002613">
    <property type="protein sequence ID" value="ETI39413.1"/>
    <property type="molecule type" value="Genomic_DNA"/>
</dbReference>
<feature type="signal peptide" evidence="7">
    <location>
        <begin position="1"/>
        <end position="20"/>
    </location>
</feature>
<dbReference type="OrthoDB" id="112923at2759"/>
<keyword evidence="5 7" id="KW-0732">Signal</keyword>
<dbReference type="Pfam" id="PF16810">
    <property type="entry name" value="RXLR"/>
    <property type="match status" value="1"/>
</dbReference>
<dbReference type="HOGENOM" id="CLU_021192_3_0_1"/>
<organism evidence="9 10">
    <name type="scientific">Phytophthora nicotianae P1569</name>
    <dbReference type="NCBI Taxonomy" id="1317065"/>
    <lineage>
        <taxon>Eukaryota</taxon>
        <taxon>Sar</taxon>
        <taxon>Stramenopiles</taxon>
        <taxon>Oomycota</taxon>
        <taxon>Peronosporomycetes</taxon>
        <taxon>Peronosporales</taxon>
        <taxon>Peronosporaceae</taxon>
        <taxon>Phytophthora</taxon>
    </lineage>
</organism>
<dbReference type="Proteomes" id="UP000018721">
    <property type="component" value="Unassembled WGS sequence"/>
</dbReference>
<comment type="caution">
    <text evidence="9">The sequence shown here is derived from an EMBL/GenBank/DDBJ whole genome shotgun (WGS) entry which is preliminary data.</text>
</comment>
<dbReference type="AlphaFoldDB" id="V9ELQ3"/>
<dbReference type="GO" id="GO:0005576">
    <property type="term" value="C:extracellular region"/>
    <property type="evidence" value="ECO:0007669"/>
    <property type="project" value="UniProtKB-SubCell"/>
</dbReference>
<accession>V9ELQ3</accession>
<dbReference type="eggNOG" id="ENOG502R9MK">
    <property type="taxonomic scope" value="Eukaryota"/>
</dbReference>
<comment type="subcellular location">
    <subcellularLocation>
        <location evidence="1">Host cell</location>
    </subcellularLocation>
    <subcellularLocation>
        <location evidence="2">Secreted</location>
    </subcellularLocation>
</comment>
<keyword evidence="4" id="KW-0964">Secreted</keyword>
<feature type="domain" description="RxLR effector PexRD54 WY" evidence="8">
    <location>
        <begin position="371"/>
        <end position="411"/>
    </location>
</feature>